<sequence>AGSYKVYLKDIAVARNLPAAEMALRRKVAVIFFDEYNAKDAVVVAVYT</sequence>
<accession>X1N3P4</accession>
<dbReference type="EMBL" id="BARV01006462">
    <property type="protein sequence ID" value="GAI13229.1"/>
    <property type="molecule type" value="Genomic_DNA"/>
</dbReference>
<name>X1N3P4_9ZZZZ</name>
<protein>
    <submittedName>
        <fullName evidence="1">Uncharacterized protein</fullName>
    </submittedName>
</protein>
<reference evidence="1" key="1">
    <citation type="journal article" date="2014" name="Front. Microbiol.">
        <title>High frequency of phylogenetically diverse reductive dehalogenase-homologous genes in deep subseafloor sedimentary metagenomes.</title>
        <authorList>
            <person name="Kawai M."/>
            <person name="Futagami T."/>
            <person name="Toyoda A."/>
            <person name="Takaki Y."/>
            <person name="Nishi S."/>
            <person name="Hori S."/>
            <person name="Arai W."/>
            <person name="Tsubouchi T."/>
            <person name="Morono Y."/>
            <person name="Uchiyama I."/>
            <person name="Ito T."/>
            <person name="Fujiyama A."/>
            <person name="Inagaki F."/>
            <person name="Takami H."/>
        </authorList>
    </citation>
    <scope>NUCLEOTIDE SEQUENCE</scope>
    <source>
        <strain evidence="1">Expedition CK06-06</strain>
    </source>
</reference>
<evidence type="ECO:0000313" key="1">
    <source>
        <dbReference type="EMBL" id="GAI13229.1"/>
    </source>
</evidence>
<gene>
    <name evidence="1" type="ORF">S06H3_13241</name>
</gene>
<dbReference type="AlphaFoldDB" id="X1N3P4"/>
<organism evidence="1">
    <name type="scientific">marine sediment metagenome</name>
    <dbReference type="NCBI Taxonomy" id="412755"/>
    <lineage>
        <taxon>unclassified sequences</taxon>
        <taxon>metagenomes</taxon>
        <taxon>ecological metagenomes</taxon>
    </lineage>
</organism>
<feature type="non-terminal residue" evidence="1">
    <location>
        <position position="1"/>
    </location>
</feature>
<proteinExistence type="predicted"/>
<comment type="caution">
    <text evidence="1">The sequence shown here is derived from an EMBL/GenBank/DDBJ whole genome shotgun (WGS) entry which is preliminary data.</text>
</comment>